<accession>A0ABR3A7H4</accession>
<reference evidence="1 2" key="1">
    <citation type="submission" date="2024-05" db="EMBL/GenBank/DDBJ databases">
        <title>A draft genome resource for the thread blight pathogen Marasmius tenuissimus strain MS-2.</title>
        <authorList>
            <person name="Yulfo-Soto G.E."/>
            <person name="Baruah I.K."/>
            <person name="Amoako-Attah I."/>
            <person name="Bukari Y."/>
            <person name="Meinhardt L.W."/>
            <person name="Bailey B.A."/>
            <person name="Cohen S.P."/>
        </authorList>
    </citation>
    <scope>NUCLEOTIDE SEQUENCE [LARGE SCALE GENOMIC DNA]</scope>
    <source>
        <strain evidence="1 2">MS-2</strain>
    </source>
</reference>
<keyword evidence="2" id="KW-1185">Reference proteome</keyword>
<gene>
    <name evidence="1" type="ORF">AAF712_002827</name>
</gene>
<evidence type="ECO:0000313" key="2">
    <source>
        <dbReference type="Proteomes" id="UP001437256"/>
    </source>
</evidence>
<dbReference type="Proteomes" id="UP001437256">
    <property type="component" value="Unassembled WGS sequence"/>
</dbReference>
<comment type="caution">
    <text evidence="1">The sequence shown here is derived from an EMBL/GenBank/DDBJ whole genome shotgun (WGS) entry which is preliminary data.</text>
</comment>
<proteinExistence type="predicted"/>
<dbReference type="EMBL" id="JBBXMP010000009">
    <property type="protein sequence ID" value="KAL0069932.1"/>
    <property type="molecule type" value="Genomic_DNA"/>
</dbReference>
<organism evidence="1 2">
    <name type="scientific">Marasmius tenuissimus</name>
    <dbReference type="NCBI Taxonomy" id="585030"/>
    <lineage>
        <taxon>Eukaryota</taxon>
        <taxon>Fungi</taxon>
        <taxon>Dikarya</taxon>
        <taxon>Basidiomycota</taxon>
        <taxon>Agaricomycotina</taxon>
        <taxon>Agaricomycetes</taxon>
        <taxon>Agaricomycetidae</taxon>
        <taxon>Agaricales</taxon>
        <taxon>Marasmiineae</taxon>
        <taxon>Marasmiaceae</taxon>
        <taxon>Marasmius</taxon>
    </lineage>
</organism>
<protein>
    <submittedName>
        <fullName evidence="1">Uncharacterized protein</fullName>
    </submittedName>
</protein>
<evidence type="ECO:0000313" key="1">
    <source>
        <dbReference type="EMBL" id="KAL0069932.1"/>
    </source>
</evidence>
<sequence>MDSKNLVDWAFVRRANRRFKSASGALAHLRRLGRPPSSAALGLIDYMSTLEVVLEVIATLTATMRGLNGRNASESVVFTIKEEWKSVIGPWIMFLLNVVVSAGDGPSTPQAVEVVNQTLTLIPSMMSFPQGSNTASAITQTSPHLFSLLVQVWCKVIDENHPTWGTWSSLLFDYAPPDRLKRRVPTHIETPPDDKDEIVGRLIVRHLQRESLRITTMSLEELNSFKTFVGCLPVAYFIGPRTALSLISVRRLVVSLCSYILSQLLSERKSLSRATSKSPECLLVHDIATLLAGYLEPFIDEPVWVVEVMNAGFIKAIFKAYPCLFEAGRQRPVYLDQSLTYWLCKILDHISKFLIYSSVIHKFSRAERKITANEGAVRGLELKSEALMQRWGVASEKAMVFRTFRQSLKDDLGLLCDGVSVFSDYEFRMLREFVDAYYIQHGAEIISLFRTYITSLKSAGGKDEILDQRKTPFLYIDFNSPSIPNPKDCVRFLDTKTVLEILPIASPEWFSGIIRKWWAEVTEGNVLMIGCFPRTGNIPLLVERISRFPPPQGASNYVEADLD</sequence>
<name>A0ABR3A7H4_9AGAR</name>